<protein>
    <submittedName>
        <fullName evidence="3">Response regulator</fullName>
    </submittedName>
</protein>
<reference evidence="3" key="1">
    <citation type="submission" date="2020-09" db="EMBL/GenBank/DDBJ databases">
        <authorList>
            <person name="Kim M.K."/>
        </authorList>
    </citation>
    <scope>NUCLEOTIDE SEQUENCE</scope>
    <source>
        <strain evidence="3">BT704</strain>
    </source>
</reference>
<dbReference type="Pfam" id="PF00072">
    <property type="entry name" value="Response_reg"/>
    <property type="match status" value="1"/>
</dbReference>
<proteinExistence type="predicted"/>
<dbReference type="SUPFAM" id="SSF52172">
    <property type="entry name" value="CheY-like"/>
    <property type="match status" value="1"/>
</dbReference>
<feature type="modified residue" description="4-aspartylphosphate" evidence="1">
    <location>
        <position position="61"/>
    </location>
</feature>
<gene>
    <name evidence="3" type="ORF">IC230_31725</name>
</gene>
<evidence type="ECO:0000313" key="3">
    <source>
        <dbReference type="EMBL" id="MBD2757482.1"/>
    </source>
</evidence>
<accession>A0A927B994</accession>
<feature type="domain" description="Response regulatory" evidence="2">
    <location>
        <begin position="8"/>
        <end position="128"/>
    </location>
</feature>
<dbReference type="Proteomes" id="UP000653797">
    <property type="component" value="Unassembled WGS sequence"/>
</dbReference>
<dbReference type="InterPro" id="IPR052893">
    <property type="entry name" value="TCS_response_regulator"/>
</dbReference>
<dbReference type="InterPro" id="IPR011006">
    <property type="entry name" value="CheY-like_superfamily"/>
</dbReference>
<keyword evidence="4" id="KW-1185">Reference proteome</keyword>
<dbReference type="PROSITE" id="PS50110">
    <property type="entry name" value="RESPONSE_REGULATORY"/>
    <property type="match status" value="1"/>
</dbReference>
<dbReference type="AlphaFoldDB" id="A0A927B994"/>
<evidence type="ECO:0000313" key="4">
    <source>
        <dbReference type="Proteomes" id="UP000653797"/>
    </source>
</evidence>
<name>A0A927B994_9BACT</name>
<dbReference type="Gene3D" id="3.40.50.2300">
    <property type="match status" value="1"/>
</dbReference>
<comment type="caution">
    <text evidence="3">The sequence shown here is derived from an EMBL/GenBank/DDBJ whole genome shotgun (WGS) entry which is preliminary data.</text>
</comment>
<dbReference type="RefSeq" id="WP_191043106.1">
    <property type="nucleotide sequence ID" value="NZ_JACXAA010000023.1"/>
</dbReference>
<evidence type="ECO:0000256" key="1">
    <source>
        <dbReference type="PROSITE-ProRule" id="PRU00169"/>
    </source>
</evidence>
<keyword evidence="1" id="KW-0597">Phosphoprotein</keyword>
<dbReference type="PANTHER" id="PTHR44520">
    <property type="entry name" value="RESPONSE REGULATOR RCP1-RELATED"/>
    <property type="match status" value="1"/>
</dbReference>
<dbReference type="GO" id="GO:0000160">
    <property type="term" value="P:phosphorelay signal transduction system"/>
    <property type="evidence" value="ECO:0007669"/>
    <property type="project" value="InterPro"/>
</dbReference>
<dbReference type="SMART" id="SM00448">
    <property type="entry name" value="REC"/>
    <property type="match status" value="1"/>
</dbReference>
<dbReference type="PANTHER" id="PTHR44520:SF2">
    <property type="entry name" value="RESPONSE REGULATOR RCP1"/>
    <property type="match status" value="1"/>
</dbReference>
<sequence length="135" mass="15448">MNDFKKKWVILVDDDEDDRFLFQQAFRPYSSNYLLQTLATGPELFQLLEDSLGLPALIILDLNMPLVDGFEVLTWLRSHADYALIPTVILTTSADQTDRQRAQELGANRFLTKPPTLPDLTKLVAGLEQDWLVRL</sequence>
<evidence type="ECO:0000259" key="2">
    <source>
        <dbReference type="PROSITE" id="PS50110"/>
    </source>
</evidence>
<organism evidence="3 4">
    <name type="scientific">Spirosoma validum</name>
    <dbReference type="NCBI Taxonomy" id="2771355"/>
    <lineage>
        <taxon>Bacteria</taxon>
        <taxon>Pseudomonadati</taxon>
        <taxon>Bacteroidota</taxon>
        <taxon>Cytophagia</taxon>
        <taxon>Cytophagales</taxon>
        <taxon>Cytophagaceae</taxon>
        <taxon>Spirosoma</taxon>
    </lineage>
</organism>
<dbReference type="InterPro" id="IPR001789">
    <property type="entry name" value="Sig_transdc_resp-reg_receiver"/>
</dbReference>
<dbReference type="EMBL" id="JACXAA010000023">
    <property type="protein sequence ID" value="MBD2757482.1"/>
    <property type="molecule type" value="Genomic_DNA"/>
</dbReference>